<evidence type="ECO:0000313" key="3">
    <source>
        <dbReference type="Proteomes" id="UP001608902"/>
    </source>
</evidence>
<dbReference type="Proteomes" id="UP001608902">
    <property type="component" value="Unassembled WGS sequence"/>
</dbReference>
<organism evidence="2 3">
    <name type="scientific">Gnathostoma spinigerum</name>
    <dbReference type="NCBI Taxonomy" id="75299"/>
    <lineage>
        <taxon>Eukaryota</taxon>
        <taxon>Metazoa</taxon>
        <taxon>Ecdysozoa</taxon>
        <taxon>Nematoda</taxon>
        <taxon>Chromadorea</taxon>
        <taxon>Rhabditida</taxon>
        <taxon>Spirurina</taxon>
        <taxon>Gnathostomatomorpha</taxon>
        <taxon>Gnathostomatoidea</taxon>
        <taxon>Gnathostomatidae</taxon>
        <taxon>Gnathostoma</taxon>
    </lineage>
</organism>
<reference evidence="2 3" key="1">
    <citation type="submission" date="2024-08" db="EMBL/GenBank/DDBJ databases">
        <title>Gnathostoma spinigerum genome.</title>
        <authorList>
            <person name="Gonzalez-Bertolin B."/>
            <person name="Monzon S."/>
            <person name="Zaballos A."/>
            <person name="Jimenez P."/>
            <person name="Dekumyoy P."/>
            <person name="Varona S."/>
            <person name="Cuesta I."/>
            <person name="Sumanam S."/>
            <person name="Adisakwattana P."/>
            <person name="Gasser R.B."/>
            <person name="Hernandez-Gonzalez A."/>
            <person name="Young N.D."/>
            <person name="Perteguer M.J."/>
        </authorList>
    </citation>
    <scope>NUCLEOTIDE SEQUENCE [LARGE SCALE GENOMIC DNA]</scope>
    <source>
        <strain evidence="2">AL3</strain>
        <tissue evidence="2">Liver</tissue>
    </source>
</reference>
<feature type="region of interest" description="Disordered" evidence="1">
    <location>
        <begin position="1"/>
        <end position="33"/>
    </location>
</feature>
<dbReference type="AlphaFoldDB" id="A0ABD6EH14"/>
<protein>
    <recommendedName>
        <fullName evidence="4">G domain-containing protein</fullName>
    </recommendedName>
</protein>
<proteinExistence type="predicted"/>
<dbReference type="InterPro" id="IPR027417">
    <property type="entry name" value="P-loop_NTPase"/>
</dbReference>
<name>A0ABD6EH14_9BILA</name>
<comment type="caution">
    <text evidence="2">The sequence shown here is derived from an EMBL/GenBank/DDBJ whole genome shotgun (WGS) entry which is preliminary data.</text>
</comment>
<keyword evidence="3" id="KW-1185">Reference proteome</keyword>
<gene>
    <name evidence="2" type="ORF">AB6A40_005989</name>
</gene>
<dbReference type="EMBL" id="JBGFUD010004018">
    <property type="protein sequence ID" value="MFH4979280.1"/>
    <property type="molecule type" value="Genomic_DNA"/>
</dbReference>
<evidence type="ECO:0000256" key="1">
    <source>
        <dbReference type="SAM" id="MobiDB-lite"/>
    </source>
</evidence>
<dbReference type="CDD" id="cd00882">
    <property type="entry name" value="Ras_like_GTPase"/>
    <property type="match status" value="1"/>
</dbReference>
<sequence>MSDANREYSTITNDRVDYDKESPSSRPRSESLETVYPKQLKVGEENDGNANIEDIDTLMAHKAQIELLLNQTTKFRRETQTFGCSNENVGFDAFDRKSLQTKTGNPPTDDELKTNQTTQRCSAKENDQRTKLVESPIQSADENDSPTSSCQPQGAQSGKEYENGGPLCEITRRILENGRYLKSKNGLYDVVIPSMEELKIFPEKTHIHKIIVGGSQPSTEKDKVIYLFGLKDSGKTSVIISLLNYLYNVEAEHPFRLALSEEESATDELTAYVLNNTIFPYSITVVDTPGVIEEDGCQTTSNLTRIWFQQELKINGKFHLDVISVVLRSNESSLGWNFITELSTVKQLFGNNLKINVFPIITFSQILPQPPAVRALAIARIVFLEYYKINNAAFLASTCFDSKLNLALVFTQAIAVFERYFTDLSDLVEPLFIVDYNKSSDAEVTEDEKSNDEGD</sequence>
<feature type="compositionally biased region" description="Basic and acidic residues" evidence="1">
    <location>
        <begin position="14"/>
        <end position="31"/>
    </location>
</feature>
<evidence type="ECO:0000313" key="2">
    <source>
        <dbReference type="EMBL" id="MFH4979280.1"/>
    </source>
</evidence>
<evidence type="ECO:0008006" key="4">
    <source>
        <dbReference type="Google" id="ProtNLM"/>
    </source>
</evidence>
<dbReference type="Gene3D" id="3.40.50.300">
    <property type="entry name" value="P-loop containing nucleotide triphosphate hydrolases"/>
    <property type="match status" value="1"/>
</dbReference>
<accession>A0ABD6EH14</accession>
<feature type="region of interest" description="Disordered" evidence="1">
    <location>
        <begin position="98"/>
        <end position="163"/>
    </location>
</feature>
<feature type="compositionally biased region" description="Polar residues" evidence="1">
    <location>
        <begin position="136"/>
        <end position="156"/>
    </location>
</feature>
<feature type="compositionally biased region" description="Basic and acidic residues" evidence="1">
    <location>
        <begin position="122"/>
        <end position="132"/>
    </location>
</feature>
<dbReference type="SUPFAM" id="SSF52540">
    <property type="entry name" value="P-loop containing nucleoside triphosphate hydrolases"/>
    <property type="match status" value="1"/>
</dbReference>